<accession>A0A5B2VF29</accession>
<dbReference type="AlphaFoldDB" id="A0A5B2VF29"/>
<reference evidence="1 2" key="1">
    <citation type="submission" date="2019-09" db="EMBL/GenBank/DDBJ databases">
        <title>Salinarimonas rosea gen. nov., sp. nov., a new member of the a-2 subgroup of the Proteobacteria.</title>
        <authorList>
            <person name="Liu J."/>
        </authorList>
    </citation>
    <scope>NUCLEOTIDE SEQUENCE [LARGE SCALE GENOMIC DNA]</scope>
    <source>
        <strain evidence="1 2">BN140002</strain>
    </source>
</reference>
<reference evidence="1 2" key="2">
    <citation type="submission" date="2019-09" db="EMBL/GenBank/DDBJ databases">
        <authorList>
            <person name="Jin C."/>
        </authorList>
    </citation>
    <scope>NUCLEOTIDE SEQUENCE [LARGE SCALE GENOMIC DNA]</scope>
    <source>
        <strain evidence="1 2">BN140002</strain>
    </source>
</reference>
<dbReference type="Pfam" id="PF11324">
    <property type="entry name" value="DUF3126"/>
    <property type="match status" value="1"/>
</dbReference>
<organism evidence="1 2">
    <name type="scientific">Salinarimonas soli</name>
    <dbReference type="NCBI Taxonomy" id="1638099"/>
    <lineage>
        <taxon>Bacteria</taxon>
        <taxon>Pseudomonadati</taxon>
        <taxon>Pseudomonadota</taxon>
        <taxon>Alphaproteobacteria</taxon>
        <taxon>Hyphomicrobiales</taxon>
        <taxon>Salinarimonadaceae</taxon>
        <taxon>Salinarimonas</taxon>
    </lineage>
</organism>
<evidence type="ECO:0000313" key="1">
    <source>
        <dbReference type="EMBL" id="KAA2237050.1"/>
    </source>
</evidence>
<sequence>MDKTEMAKVERYLRRTFANHSIRVVGRPKKTDSAEIYIGEEFVGVLFVDDEDEDKSYNFTMAILEGDLEE</sequence>
<dbReference type="InterPro" id="IPR021473">
    <property type="entry name" value="DUF3126"/>
</dbReference>
<dbReference type="Proteomes" id="UP000323142">
    <property type="component" value="Unassembled WGS sequence"/>
</dbReference>
<gene>
    <name evidence="1" type="ORF">F0L46_12350</name>
</gene>
<keyword evidence="2" id="KW-1185">Reference proteome</keyword>
<evidence type="ECO:0000313" key="2">
    <source>
        <dbReference type="Proteomes" id="UP000323142"/>
    </source>
</evidence>
<dbReference type="EMBL" id="VUOA01000021">
    <property type="protein sequence ID" value="KAA2237050.1"/>
    <property type="molecule type" value="Genomic_DNA"/>
</dbReference>
<name>A0A5B2VF29_9HYPH</name>
<protein>
    <submittedName>
        <fullName evidence="1">DUF3126 family protein</fullName>
    </submittedName>
</protein>
<proteinExistence type="predicted"/>
<comment type="caution">
    <text evidence="1">The sequence shown here is derived from an EMBL/GenBank/DDBJ whole genome shotgun (WGS) entry which is preliminary data.</text>
</comment>
<dbReference type="OrthoDB" id="7632283at2"/>
<dbReference type="RefSeq" id="WP_149817912.1">
    <property type="nucleotide sequence ID" value="NZ_VUOA01000021.1"/>
</dbReference>